<dbReference type="RefSeq" id="WP_188987738.1">
    <property type="nucleotide sequence ID" value="NZ_BAAAHC010000001.1"/>
</dbReference>
<name>A0A917NE47_9PSEU</name>
<reference evidence="1 4" key="2">
    <citation type="journal article" date="2019" name="Int. J. Syst. Evol. Microbiol.">
        <title>The Global Catalogue of Microorganisms (GCM) 10K type strain sequencing project: providing services to taxonomists for standard genome sequencing and annotation.</title>
        <authorList>
            <consortium name="The Broad Institute Genomics Platform"/>
            <consortium name="The Broad Institute Genome Sequencing Center for Infectious Disease"/>
            <person name="Wu L."/>
            <person name="Ma J."/>
        </authorList>
    </citation>
    <scope>NUCLEOTIDE SEQUENCE [LARGE SCALE GENOMIC DNA]</scope>
    <source>
        <strain evidence="1 4">JCM 10664</strain>
    </source>
</reference>
<sequence length="76" mass="8134">MREDSPERPIPAARAVGYITVTPTPPLDATPSHPDAEPVLALMRASRIPDPELACQALISPVTDHRFDTESSVDSG</sequence>
<organism evidence="2 3">
    <name type="scientific">Saccharopolyspora thermophila</name>
    <dbReference type="NCBI Taxonomy" id="89367"/>
    <lineage>
        <taxon>Bacteria</taxon>
        <taxon>Bacillati</taxon>
        <taxon>Actinomycetota</taxon>
        <taxon>Actinomycetes</taxon>
        <taxon>Pseudonocardiales</taxon>
        <taxon>Pseudonocardiaceae</taxon>
        <taxon>Saccharopolyspora</taxon>
    </lineage>
</organism>
<accession>A0A917NE47</accession>
<dbReference type="AlphaFoldDB" id="A0A917NE47"/>
<gene>
    <name evidence="1" type="ORF">GCM10009545_00260</name>
    <name evidence="2" type="ORF">GCM10011581_27560</name>
</gene>
<evidence type="ECO:0000313" key="3">
    <source>
        <dbReference type="Proteomes" id="UP000597989"/>
    </source>
</evidence>
<reference evidence="2 3" key="1">
    <citation type="journal article" date="2014" name="Int. J. Syst. Evol. Microbiol.">
        <title>Complete genome sequence of Corynebacterium casei LMG S-19264T (=DSM 44701T), isolated from a smear-ripened cheese.</title>
        <authorList>
            <consortium name="US DOE Joint Genome Institute (JGI-PGF)"/>
            <person name="Walter F."/>
            <person name="Albersmeier A."/>
            <person name="Kalinowski J."/>
            <person name="Ruckert C."/>
        </authorList>
    </citation>
    <scope>NUCLEOTIDE SEQUENCE [LARGE SCALE GENOMIC DNA]</scope>
    <source>
        <strain evidence="2 3">CGMCC 4.7206</strain>
    </source>
</reference>
<dbReference type="EMBL" id="BMMT01000008">
    <property type="protein sequence ID" value="GGI88965.1"/>
    <property type="molecule type" value="Genomic_DNA"/>
</dbReference>
<dbReference type="EMBL" id="BAAAHC010000001">
    <property type="protein sequence ID" value="GAA0502640.1"/>
    <property type="molecule type" value="Genomic_DNA"/>
</dbReference>
<keyword evidence="4" id="KW-1185">Reference proteome</keyword>
<proteinExistence type="predicted"/>
<evidence type="ECO:0000313" key="4">
    <source>
        <dbReference type="Proteomes" id="UP001500220"/>
    </source>
</evidence>
<protein>
    <submittedName>
        <fullName evidence="2">Uncharacterized protein</fullName>
    </submittedName>
</protein>
<dbReference type="Proteomes" id="UP001500220">
    <property type="component" value="Unassembled WGS sequence"/>
</dbReference>
<evidence type="ECO:0000313" key="1">
    <source>
        <dbReference type="EMBL" id="GAA0502640.1"/>
    </source>
</evidence>
<dbReference type="Proteomes" id="UP000597989">
    <property type="component" value="Unassembled WGS sequence"/>
</dbReference>
<comment type="caution">
    <text evidence="2">The sequence shown here is derived from an EMBL/GenBank/DDBJ whole genome shotgun (WGS) entry which is preliminary data.</text>
</comment>
<reference evidence="2" key="3">
    <citation type="submission" date="2020-09" db="EMBL/GenBank/DDBJ databases">
        <authorList>
            <person name="Sun Q."/>
            <person name="Zhou Y."/>
        </authorList>
    </citation>
    <scope>NUCLEOTIDE SEQUENCE</scope>
    <source>
        <strain evidence="2">CGMCC 4.7206</strain>
    </source>
</reference>
<reference evidence="1" key="4">
    <citation type="submission" date="2023-12" db="EMBL/GenBank/DDBJ databases">
        <authorList>
            <person name="Sun Q."/>
            <person name="Inoue M."/>
        </authorList>
    </citation>
    <scope>NUCLEOTIDE SEQUENCE</scope>
    <source>
        <strain evidence="1">JCM 10664</strain>
    </source>
</reference>
<evidence type="ECO:0000313" key="2">
    <source>
        <dbReference type="EMBL" id="GGI88965.1"/>
    </source>
</evidence>